<gene>
    <name evidence="1" type="ORF">S12H4_40791</name>
</gene>
<reference evidence="1" key="1">
    <citation type="journal article" date="2014" name="Front. Microbiol.">
        <title>High frequency of phylogenetically diverse reductive dehalogenase-homologous genes in deep subseafloor sedimentary metagenomes.</title>
        <authorList>
            <person name="Kawai M."/>
            <person name="Futagami T."/>
            <person name="Toyoda A."/>
            <person name="Takaki Y."/>
            <person name="Nishi S."/>
            <person name="Hori S."/>
            <person name="Arai W."/>
            <person name="Tsubouchi T."/>
            <person name="Morono Y."/>
            <person name="Uchiyama I."/>
            <person name="Ito T."/>
            <person name="Fujiyama A."/>
            <person name="Inagaki F."/>
            <person name="Takami H."/>
        </authorList>
    </citation>
    <scope>NUCLEOTIDE SEQUENCE</scope>
    <source>
        <strain evidence="1">Expedition CK06-06</strain>
    </source>
</reference>
<dbReference type="AlphaFoldDB" id="X1TX47"/>
<name>X1TX47_9ZZZZ</name>
<protein>
    <submittedName>
        <fullName evidence="1">Uncharacterized protein</fullName>
    </submittedName>
</protein>
<feature type="non-terminal residue" evidence="1">
    <location>
        <position position="1"/>
    </location>
</feature>
<proteinExistence type="predicted"/>
<organism evidence="1">
    <name type="scientific">marine sediment metagenome</name>
    <dbReference type="NCBI Taxonomy" id="412755"/>
    <lineage>
        <taxon>unclassified sequences</taxon>
        <taxon>metagenomes</taxon>
        <taxon>ecological metagenomes</taxon>
    </lineage>
</organism>
<accession>X1TX47</accession>
<comment type="caution">
    <text evidence="1">The sequence shown here is derived from an EMBL/GenBank/DDBJ whole genome shotgun (WGS) entry which is preliminary data.</text>
</comment>
<sequence>LSASIMGPFTVLEARILCRLAVDKMISLSASILLDSSMDAFTVLVARTPLRLLDQMTGLHAFTLLA</sequence>
<evidence type="ECO:0000313" key="1">
    <source>
        <dbReference type="EMBL" id="GAI95941.1"/>
    </source>
</evidence>
<dbReference type="EMBL" id="BARW01024792">
    <property type="protein sequence ID" value="GAI95941.1"/>
    <property type="molecule type" value="Genomic_DNA"/>
</dbReference>